<dbReference type="GO" id="GO:0005634">
    <property type="term" value="C:nucleus"/>
    <property type="evidence" value="ECO:0007669"/>
    <property type="project" value="UniProtKB-SubCell"/>
</dbReference>
<dbReference type="PANTHER" id="PTHR12801:SF115">
    <property type="entry name" value="FI18136P1-RELATED"/>
    <property type="match status" value="1"/>
</dbReference>
<dbReference type="GO" id="GO:0003676">
    <property type="term" value="F:nucleic acid binding"/>
    <property type="evidence" value="ECO:0007669"/>
    <property type="project" value="InterPro"/>
</dbReference>
<evidence type="ECO:0000313" key="11">
    <source>
        <dbReference type="Proteomes" id="UP000447434"/>
    </source>
</evidence>
<keyword evidence="3" id="KW-0540">Nuclease</keyword>
<dbReference type="InterPro" id="IPR036397">
    <property type="entry name" value="RNaseH_sf"/>
</dbReference>
<dbReference type="InterPro" id="IPR012337">
    <property type="entry name" value="RNaseH-like_sf"/>
</dbReference>
<comment type="caution">
    <text evidence="10">The sequence shown here is derived from an EMBL/GenBank/DDBJ whole genome shotgun (WGS) entry which is preliminary data.</text>
</comment>
<sequence length="509" mass="57445">MRLNSGALIDIVRLVQKRGLKGKLGDWKEFLDIYDKKFGSNLSDPSKRSHEVLAAFLNTFHDQDHLKFLSNIMQQHSNKEILVQLKDKSHDSPEQRLVQETLQNPSYPFDYSFKPLNKGWEVINLKDMNKAIKYTSMVAIDCEMVRCVDGTEALVEVCVVDRNLKVKLRELVNPDKAIADYRTDITGVSSPDLEGVTCSLADIQESMKKLLSDGTILVGHGLYNDLRVLKLDHVKVIDTSYIFQSLDGPIHKRPSLSSLCKAVLGYDVREKGATHSCLDDACAAMKLVLAKIKHGLDRVIPLIEEPIPESEMVKLLFHGIPTSVNSEELHSVLPGDFTIELKNSKKGRGEKYSAFAIFKNSREALQAYENVQGSQEKDTAQRPQKLVKFKLGTGKTASLYVRKMVPDGHDQIPSKRALEVDNDAFHVSKKAKMDPNSNDNDIDALKNEIEALNQQLKEKDMLIESLQKQLKHNDFGISKLHNTMVSPKKEKKKRMRYPLPLKGIGLFDQ</sequence>
<dbReference type="Gene3D" id="3.30.420.10">
    <property type="entry name" value="Ribonuclease H-like superfamily/Ribonuclease H"/>
    <property type="match status" value="1"/>
</dbReference>
<comment type="function">
    <text evidence="7">3'-5' exonuclease degrading single-stranded small RNAs.</text>
</comment>
<dbReference type="Proteomes" id="UP000447434">
    <property type="component" value="Chromosome 16"/>
</dbReference>
<keyword evidence="11" id="KW-1185">Reference proteome</keyword>
<keyword evidence="4" id="KW-0378">Hydrolase</keyword>
<proteinExistence type="inferred from homology"/>
<dbReference type="FunFam" id="3.30.420.10:FF:000080">
    <property type="entry name" value="Small RNA degrading nuclease 3"/>
    <property type="match status" value="1"/>
</dbReference>
<dbReference type="InterPro" id="IPR013520">
    <property type="entry name" value="Ribonucl_H"/>
</dbReference>
<dbReference type="SMART" id="SM00479">
    <property type="entry name" value="EXOIII"/>
    <property type="match status" value="1"/>
</dbReference>
<dbReference type="AlphaFoldDB" id="A0A6A4P7Z0"/>
<keyword evidence="6" id="KW-0539">Nucleus</keyword>
<protein>
    <submittedName>
        <fullName evidence="10">Putative exoribonuclease II</fullName>
    </submittedName>
</protein>
<dbReference type="InterPro" id="IPR034922">
    <property type="entry name" value="REX1-like_exo"/>
</dbReference>
<organism evidence="10 11">
    <name type="scientific">Lupinus albus</name>
    <name type="common">White lupine</name>
    <name type="synonym">Lupinus termis</name>
    <dbReference type="NCBI Taxonomy" id="3870"/>
    <lineage>
        <taxon>Eukaryota</taxon>
        <taxon>Viridiplantae</taxon>
        <taxon>Streptophyta</taxon>
        <taxon>Embryophyta</taxon>
        <taxon>Tracheophyta</taxon>
        <taxon>Spermatophyta</taxon>
        <taxon>Magnoliopsida</taxon>
        <taxon>eudicotyledons</taxon>
        <taxon>Gunneridae</taxon>
        <taxon>Pentapetalae</taxon>
        <taxon>rosids</taxon>
        <taxon>fabids</taxon>
        <taxon>Fabales</taxon>
        <taxon>Fabaceae</taxon>
        <taxon>Papilionoideae</taxon>
        <taxon>50 kb inversion clade</taxon>
        <taxon>genistoids sensu lato</taxon>
        <taxon>core genistoids</taxon>
        <taxon>Genisteae</taxon>
        <taxon>Lupinus</taxon>
    </lineage>
</organism>
<accession>A0A6A4P7Z0</accession>
<evidence type="ECO:0000256" key="4">
    <source>
        <dbReference type="ARBA" id="ARBA00022801"/>
    </source>
</evidence>
<evidence type="ECO:0000256" key="1">
    <source>
        <dbReference type="ARBA" id="ARBA00004123"/>
    </source>
</evidence>
<keyword evidence="5" id="KW-0269">Exonuclease</keyword>
<reference evidence="11" key="1">
    <citation type="journal article" date="2020" name="Nat. Commun.">
        <title>Genome sequence of the cluster root forming white lupin.</title>
        <authorList>
            <person name="Hufnagel B."/>
            <person name="Marques A."/>
            <person name="Soriano A."/>
            <person name="Marques L."/>
            <person name="Divol F."/>
            <person name="Doumas P."/>
            <person name="Sallet E."/>
            <person name="Mancinotti D."/>
            <person name="Carrere S."/>
            <person name="Marande W."/>
            <person name="Arribat S."/>
            <person name="Keller J."/>
            <person name="Huneau C."/>
            <person name="Blein T."/>
            <person name="Aime D."/>
            <person name="Laguerre M."/>
            <person name="Taylor J."/>
            <person name="Schubert V."/>
            <person name="Nelson M."/>
            <person name="Geu-Flores F."/>
            <person name="Crespi M."/>
            <person name="Gallardo-Guerrero K."/>
            <person name="Delaux P.-M."/>
            <person name="Salse J."/>
            <person name="Berges H."/>
            <person name="Guyot R."/>
            <person name="Gouzy J."/>
            <person name="Peret B."/>
        </authorList>
    </citation>
    <scope>NUCLEOTIDE SEQUENCE [LARGE SCALE GENOMIC DNA]</scope>
    <source>
        <strain evidence="11">cv. Amiga</strain>
    </source>
</reference>
<evidence type="ECO:0000256" key="3">
    <source>
        <dbReference type="ARBA" id="ARBA00022722"/>
    </source>
</evidence>
<evidence type="ECO:0000313" key="10">
    <source>
        <dbReference type="EMBL" id="KAE9596684.1"/>
    </source>
</evidence>
<dbReference type="GO" id="GO:0004527">
    <property type="term" value="F:exonuclease activity"/>
    <property type="evidence" value="ECO:0007669"/>
    <property type="project" value="UniProtKB-KW"/>
</dbReference>
<comment type="similarity">
    <text evidence="2">Belongs to the REXO1/REXO3 family.</text>
</comment>
<dbReference type="CDD" id="cd06145">
    <property type="entry name" value="REX1_like"/>
    <property type="match status" value="1"/>
</dbReference>
<comment type="subcellular location">
    <subcellularLocation>
        <location evidence="1">Nucleus</location>
    </subcellularLocation>
</comment>
<feature type="domain" description="Exonuclease" evidence="9">
    <location>
        <begin position="136"/>
        <end position="297"/>
    </location>
</feature>
<name>A0A6A4P7Z0_LUPAL</name>
<evidence type="ECO:0000256" key="5">
    <source>
        <dbReference type="ARBA" id="ARBA00022839"/>
    </source>
</evidence>
<evidence type="ECO:0000256" key="7">
    <source>
        <dbReference type="ARBA" id="ARBA00053817"/>
    </source>
</evidence>
<keyword evidence="8" id="KW-0175">Coiled coil</keyword>
<evidence type="ECO:0000256" key="2">
    <source>
        <dbReference type="ARBA" id="ARBA00006357"/>
    </source>
</evidence>
<evidence type="ECO:0000259" key="9">
    <source>
        <dbReference type="SMART" id="SM00479"/>
    </source>
</evidence>
<dbReference type="EMBL" id="WOCE01000016">
    <property type="protein sequence ID" value="KAE9596684.1"/>
    <property type="molecule type" value="Genomic_DNA"/>
</dbReference>
<dbReference type="OrthoDB" id="16516at2759"/>
<feature type="coiled-coil region" evidence="8">
    <location>
        <begin position="442"/>
        <end position="469"/>
    </location>
</feature>
<dbReference type="SUPFAM" id="SSF53098">
    <property type="entry name" value="Ribonuclease H-like"/>
    <property type="match status" value="1"/>
</dbReference>
<evidence type="ECO:0000256" key="6">
    <source>
        <dbReference type="ARBA" id="ARBA00023242"/>
    </source>
</evidence>
<gene>
    <name evidence="10" type="ORF">Lalb_Chr16g0378691</name>
</gene>
<dbReference type="PANTHER" id="PTHR12801">
    <property type="entry name" value="RNA EXONUCLEASE REXO1 / RECO3 FAMILY MEMBER-RELATED"/>
    <property type="match status" value="1"/>
</dbReference>
<evidence type="ECO:0000256" key="8">
    <source>
        <dbReference type="SAM" id="Coils"/>
    </source>
</evidence>
<dbReference type="InterPro" id="IPR047021">
    <property type="entry name" value="REXO1/3/4-like"/>
</dbReference>